<dbReference type="HAMAP" id="MF_00065">
    <property type="entry name" value="Adenylyl_sulf_kinase"/>
    <property type="match status" value="1"/>
</dbReference>
<comment type="catalytic activity">
    <reaction evidence="1 13 14">
        <text>adenosine 5'-phosphosulfate + ATP = 3'-phosphoadenylyl sulfate + ADP + H(+)</text>
        <dbReference type="Rhea" id="RHEA:24152"/>
        <dbReference type="ChEBI" id="CHEBI:15378"/>
        <dbReference type="ChEBI" id="CHEBI:30616"/>
        <dbReference type="ChEBI" id="CHEBI:58243"/>
        <dbReference type="ChEBI" id="CHEBI:58339"/>
        <dbReference type="ChEBI" id="CHEBI:456216"/>
        <dbReference type="EC" id="2.7.1.25"/>
    </reaction>
</comment>
<evidence type="ECO:0000256" key="4">
    <source>
        <dbReference type="ARBA" id="ARBA00007008"/>
    </source>
</evidence>
<feature type="domain" description="APS kinase" evidence="15">
    <location>
        <begin position="24"/>
        <end position="172"/>
    </location>
</feature>
<keyword evidence="8 13" id="KW-0418">Kinase</keyword>
<name>A0ABS2QG30_9BACI</name>
<dbReference type="SUPFAM" id="SSF52540">
    <property type="entry name" value="P-loop containing nucleoside triphosphate hydrolases"/>
    <property type="match status" value="1"/>
</dbReference>
<evidence type="ECO:0000259" key="15">
    <source>
        <dbReference type="Pfam" id="PF01583"/>
    </source>
</evidence>
<evidence type="ECO:0000313" key="16">
    <source>
        <dbReference type="EMBL" id="MBM7692109.1"/>
    </source>
</evidence>
<evidence type="ECO:0000313" key="17">
    <source>
        <dbReference type="Proteomes" id="UP000823486"/>
    </source>
</evidence>
<sequence length="200" mass="22825">MDNIVWHTSAITREDRHHLNGHKSGVLWFTGLSGSGKSTLANAVDARLYELGVRSYVLDGDNIRHGLNKGLGFGIEDRIENIRRIGEVAKLFADSGQIVSTAFISPFREDREQARRLFRKGEFIEIFVDCPLTICEKRDPKGLYKKARRGEIRDFTGIDSPYEAPSNPELIIETYRHSIHKAAELVIAYLREKKFIPLER</sequence>
<dbReference type="EMBL" id="JAFBFI010000005">
    <property type="protein sequence ID" value="MBM7692109.1"/>
    <property type="molecule type" value="Genomic_DNA"/>
</dbReference>
<dbReference type="InterPro" id="IPR059117">
    <property type="entry name" value="APS_kinase_dom"/>
</dbReference>
<comment type="similarity">
    <text evidence="4 13 14">Belongs to the APS kinase family.</text>
</comment>
<evidence type="ECO:0000256" key="5">
    <source>
        <dbReference type="ARBA" id="ARBA00012121"/>
    </source>
</evidence>
<evidence type="ECO:0000256" key="10">
    <source>
        <dbReference type="ARBA" id="ARBA00029724"/>
    </source>
</evidence>
<dbReference type="NCBIfam" id="TIGR00455">
    <property type="entry name" value="apsK"/>
    <property type="match status" value="1"/>
</dbReference>
<feature type="binding site" evidence="13">
    <location>
        <begin position="31"/>
        <end position="38"/>
    </location>
    <ligand>
        <name>ATP</name>
        <dbReference type="ChEBI" id="CHEBI:30616"/>
    </ligand>
</feature>
<dbReference type="PANTHER" id="PTHR11055">
    <property type="entry name" value="BIFUNCTIONAL 3'-PHOSPHOADENOSINE 5'-PHOSPHOSULFATE SYNTHASE"/>
    <property type="match status" value="1"/>
</dbReference>
<reference evidence="16 17" key="1">
    <citation type="submission" date="2021-01" db="EMBL/GenBank/DDBJ databases">
        <title>Genomic Encyclopedia of Type Strains, Phase IV (KMG-IV): sequencing the most valuable type-strain genomes for metagenomic binning, comparative biology and taxonomic classification.</title>
        <authorList>
            <person name="Goeker M."/>
        </authorList>
    </citation>
    <scope>NUCLEOTIDE SEQUENCE [LARGE SCALE GENOMIC DNA]</scope>
    <source>
        <strain evidence="16 17">DSM 105482</strain>
    </source>
</reference>
<gene>
    <name evidence="13" type="primary">cysC</name>
    <name evidence="16" type="ORF">JOC77_001536</name>
</gene>
<evidence type="ECO:0000256" key="7">
    <source>
        <dbReference type="ARBA" id="ARBA00022741"/>
    </source>
</evidence>
<evidence type="ECO:0000256" key="12">
    <source>
        <dbReference type="ARBA" id="ARBA00031464"/>
    </source>
</evidence>
<evidence type="ECO:0000256" key="8">
    <source>
        <dbReference type="ARBA" id="ARBA00022777"/>
    </source>
</evidence>
<dbReference type="InterPro" id="IPR002891">
    <property type="entry name" value="APS"/>
</dbReference>
<evidence type="ECO:0000256" key="3">
    <source>
        <dbReference type="ARBA" id="ARBA00004806"/>
    </source>
</evidence>
<keyword evidence="9 13" id="KW-0067">ATP-binding</keyword>
<evidence type="ECO:0000256" key="6">
    <source>
        <dbReference type="ARBA" id="ARBA00022679"/>
    </source>
</evidence>
<keyword evidence="7 13" id="KW-0547">Nucleotide-binding</keyword>
<feature type="active site" description="Phosphoserine intermediate" evidence="13">
    <location>
        <position position="105"/>
    </location>
</feature>
<evidence type="ECO:0000256" key="13">
    <source>
        <dbReference type="HAMAP-Rule" id="MF_00065"/>
    </source>
</evidence>
<proteinExistence type="inferred from homology"/>
<keyword evidence="17" id="KW-1185">Reference proteome</keyword>
<comment type="function">
    <text evidence="2 13 14">Catalyzes the synthesis of activated sulfate.</text>
</comment>
<dbReference type="Pfam" id="PF01583">
    <property type="entry name" value="APS_kinase"/>
    <property type="match status" value="1"/>
</dbReference>
<evidence type="ECO:0000256" key="9">
    <source>
        <dbReference type="ARBA" id="ARBA00022840"/>
    </source>
</evidence>
<evidence type="ECO:0000256" key="14">
    <source>
        <dbReference type="RuleBase" id="RU004347"/>
    </source>
</evidence>
<dbReference type="EC" id="2.7.1.25" evidence="5 13"/>
<evidence type="ECO:0000256" key="1">
    <source>
        <dbReference type="ARBA" id="ARBA00001823"/>
    </source>
</evidence>
<comment type="caution">
    <text evidence="16">The sequence shown here is derived from an EMBL/GenBank/DDBJ whole genome shotgun (WGS) entry which is preliminary data.</text>
</comment>
<accession>A0ABS2QG30</accession>
<protein>
    <recommendedName>
        <fullName evidence="5 13">Adenylyl-sulfate kinase</fullName>
        <ecNumber evidence="5 13">2.7.1.25</ecNumber>
    </recommendedName>
    <alternativeName>
        <fullName evidence="11 13">APS kinase</fullName>
    </alternativeName>
    <alternativeName>
        <fullName evidence="12 13">ATP adenosine-5'-phosphosulfate 3'-phosphotransferase</fullName>
    </alternativeName>
    <alternativeName>
        <fullName evidence="10 13">Adenosine-5'-phosphosulfate kinase</fullName>
    </alternativeName>
</protein>
<comment type="pathway">
    <text evidence="3 13 14">Sulfur metabolism; hydrogen sulfide biosynthesis; sulfite from sulfate: step 2/3.</text>
</comment>
<evidence type="ECO:0000256" key="2">
    <source>
        <dbReference type="ARBA" id="ARBA00002632"/>
    </source>
</evidence>
<evidence type="ECO:0000256" key="11">
    <source>
        <dbReference type="ARBA" id="ARBA00031393"/>
    </source>
</evidence>
<dbReference type="GO" id="GO:0004020">
    <property type="term" value="F:adenylylsulfate kinase activity"/>
    <property type="evidence" value="ECO:0007669"/>
    <property type="project" value="UniProtKB-EC"/>
</dbReference>
<organism evidence="16 17">
    <name type="scientific">Peribacillus deserti</name>
    <dbReference type="NCBI Taxonomy" id="673318"/>
    <lineage>
        <taxon>Bacteria</taxon>
        <taxon>Bacillati</taxon>
        <taxon>Bacillota</taxon>
        <taxon>Bacilli</taxon>
        <taxon>Bacillales</taxon>
        <taxon>Bacillaceae</taxon>
        <taxon>Peribacillus</taxon>
    </lineage>
</organism>
<keyword evidence="13" id="KW-0597">Phosphoprotein</keyword>
<dbReference type="Gene3D" id="3.40.50.300">
    <property type="entry name" value="P-loop containing nucleotide triphosphate hydrolases"/>
    <property type="match status" value="1"/>
</dbReference>
<dbReference type="Proteomes" id="UP000823486">
    <property type="component" value="Unassembled WGS sequence"/>
</dbReference>
<dbReference type="RefSeq" id="WP_204540945.1">
    <property type="nucleotide sequence ID" value="NZ_JAFBFI010000005.1"/>
</dbReference>
<dbReference type="InterPro" id="IPR027417">
    <property type="entry name" value="P-loop_NTPase"/>
</dbReference>
<dbReference type="PANTHER" id="PTHR11055:SF1">
    <property type="entry name" value="PAPS SYNTHETASE, ISOFORM D"/>
    <property type="match status" value="1"/>
</dbReference>
<dbReference type="CDD" id="cd02027">
    <property type="entry name" value="APSK"/>
    <property type="match status" value="1"/>
</dbReference>
<dbReference type="NCBIfam" id="NF003013">
    <property type="entry name" value="PRK03846.1"/>
    <property type="match status" value="1"/>
</dbReference>
<keyword evidence="6 13" id="KW-0808">Transferase</keyword>